<gene>
    <name evidence="2" type="ORF">C0Q70_00280</name>
</gene>
<name>A0A2T7PWB3_POMCA</name>
<evidence type="ECO:0000313" key="3">
    <source>
        <dbReference type="Proteomes" id="UP000245119"/>
    </source>
</evidence>
<accession>A0A2T7PWB3</accession>
<evidence type="ECO:0000313" key="2">
    <source>
        <dbReference type="EMBL" id="PVD37680.1"/>
    </source>
</evidence>
<feature type="region of interest" description="Disordered" evidence="1">
    <location>
        <begin position="88"/>
        <end position="107"/>
    </location>
</feature>
<feature type="region of interest" description="Disordered" evidence="1">
    <location>
        <begin position="1"/>
        <end position="34"/>
    </location>
</feature>
<sequence>MGAIKWQVDGEEGRGEQRGDGVGGVRNDTGRVPPPLVFLAQSVHPQAQAVAPATANTLQNGWPPSKTLSRERPLKVVESLGTCNYTGSLTRHGPDVSTRGQKPDNGKVIGKLQGRSRCKVPNPCHQHPPTHTPFCSVL</sequence>
<comment type="caution">
    <text evidence="2">The sequence shown here is derived from an EMBL/GenBank/DDBJ whole genome shotgun (WGS) entry which is preliminary data.</text>
</comment>
<organism evidence="2 3">
    <name type="scientific">Pomacea canaliculata</name>
    <name type="common">Golden apple snail</name>
    <dbReference type="NCBI Taxonomy" id="400727"/>
    <lineage>
        <taxon>Eukaryota</taxon>
        <taxon>Metazoa</taxon>
        <taxon>Spiralia</taxon>
        <taxon>Lophotrochozoa</taxon>
        <taxon>Mollusca</taxon>
        <taxon>Gastropoda</taxon>
        <taxon>Caenogastropoda</taxon>
        <taxon>Architaenioglossa</taxon>
        <taxon>Ampullarioidea</taxon>
        <taxon>Ampullariidae</taxon>
        <taxon>Pomacea</taxon>
    </lineage>
</organism>
<dbReference type="EMBL" id="PZQS01000001">
    <property type="protein sequence ID" value="PVD37680.1"/>
    <property type="molecule type" value="Genomic_DNA"/>
</dbReference>
<dbReference type="AlphaFoldDB" id="A0A2T7PWB3"/>
<proteinExistence type="predicted"/>
<dbReference type="Proteomes" id="UP000245119">
    <property type="component" value="Linkage Group LG1"/>
</dbReference>
<keyword evidence="3" id="KW-1185">Reference proteome</keyword>
<reference evidence="2 3" key="1">
    <citation type="submission" date="2018-04" db="EMBL/GenBank/DDBJ databases">
        <title>The genome of golden apple snail Pomacea canaliculata provides insight into stress tolerance and invasive adaptation.</title>
        <authorList>
            <person name="Liu C."/>
            <person name="Liu B."/>
            <person name="Ren Y."/>
            <person name="Zhang Y."/>
            <person name="Wang H."/>
            <person name="Li S."/>
            <person name="Jiang F."/>
            <person name="Yin L."/>
            <person name="Zhang G."/>
            <person name="Qian W."/>
            <person name="Fan W."/>
        </authorList>
    </citation>
    <scope>NUCLEOTIDE SEQUENCE [LARGE SCALE GENOMIC DNA]</scope>
    <source>
        <strain evidence="2">SZHN2017</strain>
        <tissue evidence="2">Muscle</tissue>
    </source>
</reference>
<evidence type="ECO:0000256" key="1">
    <source>
        <dbReference type="SAM" id="MobiDB-lite"/>
    </source>
</evidence>
<protein>
    <submittedName>
        <fullName evidence="2">Uncharacterized protein</fullName>
    </submittedName>
</protein>